<reference evidence="2" key="1">
    <citation type="journal article" date="2021" name="PeerJ">
        <title>Extensive microbial diversity within the chicken gut microbiome revealed by metagenomics and culture.</title>
        <authorList>
            <person name="Gilroy R."/>
            <person name="Ravi A."/>
            <person name="Getino M."/>
            <person name="Pursley I."/>
            <person name="Horton D.L."/>
            <person name="Alikhan N.F."/>
            <person name="Baker D."/>
            <person name="Gharbi K."/>
            <person name="Hall N."/>
            <person name="Watson M."/>
            <person name="Adriaenssens E.M."/>
            <person name="Foster-Nyarko E."/>
            <person name="Jarju S."/>
            <person name="Secka A."/>
            <person name="Antonio M."/>
            <person name="Oren A."/>
            <person name="Chaudhuri R.R."/>
            <person name="La Ragione R."/>
            <person name="Hildebrand F."/>
            <person name="Pallen M.J."/>
        </authorList>
    </citation>
    <scope>NUCLEOTIDE SEQUENCE</scope>
    <source>
        <strain evidence="2">ChiBcec15-1070</strain>
    </source>
</reference>
<dbReference type="InterPro" id="IPR029044">
    <property type="entry name" value="Nucleotide-diphossugar_trans"/>
</dbReference>
<sequence length="295" mass="34022">MENAKFTILIPTWNNLEYLKLCVRSIRENSTFPHQILIHVNEGTDGTLEWVRESHIEHTHSDQNIGICWALNGLRPLVKTDYILYMNDDMYVLPGWDAVLWEEIERIGHNRFFLSSTLLQPRPFYCKSVIAPADFGQTVAEFRESELLEHYRDFAHGDWCGATWPPNVVHRDLWDLVGGYSVELSPGMYSDPDFSAKLWMAGVRIFKGLGASRVYHFESRSTGRVVKNKGSRQFLHKWGITSASFVNNLLKRGAPYEAAAHPINMRKLRKDCLRSHLKRIATSVKSLGFARNLWE</sequence>
<dbReference type="Proteomes" id="UP000823926">
    <property type="component" value="Unassembled WGS sequence"/>
</dbReference>
<comment type="caution">
    <text evidence="2">The sequence shown here is derived from an EMBL/GenBank/DDBJ whole genome shotgun (WGS) entry which is preliminary data.</text>
</comment>
<dbReference type="Gene3D" id="3.90.550.10">
    <property type="entry name" value="Spore Coat Polysaccharide Biosynthesis Protein SpsA, Chain A"/>
    <property type="match status" value="1"/>
</dbReference>
<evidence type="ECO:0000313" key="3">
    <source>
        <dbReference type="Proteomes" id="UP000823926"/>
    </source>
</evidence>
<accession>A0A9D1QCG2</accession>
<name>A0A9D1QCG2_9BACT</name>
<dbReference type="Pfam" id="PF00535">
    <property type="entry name" value="Glycos_transf_2"/>
    <property type="match status" value="1"/>
</dbReference>
<dbReference type="InterPro" id="IPR001173">
    <property type="entry name" value="Glyco_trans_2-like"/>
</dbReference>
<gene>
    <name evidence="2" type="ORF">H9888_01700</name>
</gene>
<dbReference type="PANTHER" id="PTHR43179">
    <property type="entry name" value="RHAMNOSYLTRANSFERASE WBBL"/>
    <property type="match status" value="1"/>
</dbReference>
<feature type="domain" description="Glycosyltransferase 2-like" evidence="1">
    <location>
        <begin position="7"/>
        <end position="109"/>
    </location>
</feature>
<dbReference type="GO" id="GO:0016757">
    <property type="term" value="F:glycosyltransferase activity"/>
    <property type="evidence" value="ECO:0007669"/>
    <property type="project" value="UniProtKB-KW"/>
</dbReference>
<organism evidence="2 3">
    <name type="scientific">Candidatus Rikenella faecigallinarum</name>
    <dbReference type="NCBI Taxonomy" id="2838745"/>
    <lineage>
        <taxon>Bacteria</taxon>
        <taxon>Pseudomonadati</taxon>
        <taxon>Bacteroidota</taxon>
        <taxon>Bacteroidia</taxon>
        <taxon>Bacteroidales</taxon>
        <taxon>Rikenellaceae</taxon>
        <taxon>Rikenella</taxon>
    </lineage>
</organism>
<dbReference type="PANTHER" id="PTHR43179:SF7">
    <property type="entry name" value="RHAMNOSYLTRANSFERASE WBBL"/>
    <property type="match status" value="1"/>
</dbReference>
<keyword evidence="2" id="KW-0808">Transferase</keyword>
<protein>
    <submittedName>
        <fullName evidence="2">Glycosyltransferase</fullName>
        <ecNumber evidence="2">2.4.-.-</ecNumber>
    </submittedName>
</protein>
<reference evidence="2" key="2">
    <citation type="submission" date="2021-04" db="EMBL/GenBank/DDBJ databases">
        <authorList>
            <person name="Gilroy R."/>
        </authorList>
    </citation>
    <scope>NUCLEOTIDE SEQUENCE</scope>
    <source>
        <strain evidence="2">ChiBcec15-1070</strain>
    </source>
</reference>
<dbReference type="SUPFAM" id="SSF53448">
    <property type="entry name" value="Nucleotide-diphospho-sugar transferases"/>
    <property type="match status" value="1"/>
</dbReference>
<evidence type="ECO:0000313" key="2">
    <source>
        <dbReference type="EMBL" id="HIW10191.1"/>
    </source>
</evidence>
<evidence type="ECO:0000259" key="1">
    <source>
        <dbReference type="Pfam" id="PF00535"/>
    </source>
</evidence>
<dbReference type="AlphaFoldDB" id="A0A9D1QCG2"/>
<proteinExistence type="predicted"/>
<dbReference type="EMBL" id="DXHL01000007">
    <property type="protein sequence ID" value="HIW10191.1"/>
    <property type="molecule type" value="Genomic_DNA"/>
</dbReference>
<dbReference type="CDD" id="cd00761">
    <property type="entry name" value="Glyco_tranf_GTA_type"/>
    <property type="match status" value="1"/>
</dbReference>
<keyword evidence="2" id="KW-0328">Glycosyltransferase</keyword>
<dbReference type="EC" id="2.4.-.-" evidence="2"/>